<dbReference type="OMA" id="HRWIDAT"/>
<name>A0A251JPE5_MANES</name>
<organism evidence="2 3">
    <name type="scientific">Manihot esculenta</name>
    <name type="common">Cassava</name>
    <name type="synonym">Jatropha manihot</name>
    <dbReference type="NCBI Taxonomy" id="3983"/>
    <lineage>
        <taxon>Eukaryota</taxon>
        <taxon>Viridiplantae</taxon>
        <taxon>Streptophyta</taxon>
        <taxon>Embryophyta</taxon>
        <taxon>Tracheophyta</taxon>
        <taxon>Spermatophyta</taxon>
        <taxon>Magnoliopsida</taxon>
        <taxon>eudicotyledons</taxon>
        <taxon>Gunneridae</taxon>
        <taxon>Pentapetalae</taxon>
        <taxon>rosids</taxon>
        <taxon>fabids</taxon>
        <taxon>Malpighiales</taxon>
        <taxon>Euphorbiaceae</taxon>
        <taxon>Crotonoideae</taxon>
        <taxon>Manihoteae</taxon>
        <taxon>Manihot</taxon>
    </lineage>
</organism>
<dbReference type="EMBL" id="CM004398">
    <property type="protein sequence ID" value="OAY35700.1"/>
    <property type="molecule type" value="Genomic_DNA"/>
</dbReference>
<dbReference type="PANTHER" id="PTHR10388">
    <property type="entry name" value="EUKARYOTIC TRANSLATION INITIATION FACTOR SUI1"/>
    <property type="match status" value="1"/>
</dbReference>
<dbReference type="PROSITE" id="PS51499">
    <property type="entry name" value="APO"/>
    <property type="match status" value="2"/>
</dbReference>
<dbReference type="Gramene" id="Manes.12G122900.13.v8.1">
    <property type="protein sequence ID" value="Manes.12G122900.13.v8.1.CDS"/>
    <property type="gene ID" value="Manes.12G122900.v8.1"/>
</dbReference>
<dbReference type="Gramene" id="Manes.12G122900.14.v8.1">
    <property type="protein sequence ID" value="Manes.12G122900.14.v8.1.CDS"/>
    <property type="gene ID" value="Manes.12G122900.v8.1"/>
</dbReference>
<keyword evidence="3" id="KW-1185">Reference proteome</keyword>
<gene>
    <name evidence="2" type="ORF">MANES_12G122900</name>
</gene>
<dbReference type="Gramene" id="Manes.12G122900.16.v8.1">
    <property type="protein sequence ID" value="Manes.12G122900.16.v8.1.CDS"/>
    <property type="gene ID" value="Manes.12G122900.v8.1"/>
</dbReference>
<evidence type="ECO:0000313" key="3">
    <source>
        <dbReference type="Proteomes" id="UP000091857"/>
    </source>
</evidence>
<dbReference type="InterPro" id="IPR023342">
    <property type="entry name" value="APO_dom"/>
</dbReference>
<dbReference type="STRING" id="3983.A0A251JPE5"/>
<dbReference type="Gramene" id="Manes.12G122900.9.v8.1">
    <property type="protein sequence ID" value="Manes.12G122900.9.v8.1.CDS"/>
    <property type="gene ID" value="Manes.12G122900.v8.1"/>
</dbReference>
<dbReference type="EMBL" id="CM004398">
    <property type="protein sequence ID" value="OAY35701.1"/>
    <property type="molecule type" value="Genomic_DNA"/>
</dbReference>
<accession>A0A251JPE5</accession>
<dbReference type="Gramene" id="Manes.12G122900.18.v8.1">
    <property type="protein sequence ID" value="Manes.12G122900.18.v8.1.CDS"/>
    <property type="gene ID" value="Manes.12G122900.v8.1"/>
</dbReference>
<reference evidence="2 3" key="1">
    <citation type="submission" date="2016-02" db="EMBL/GenBank/DDBJ databases">
        <title>WGS assembly of Manihot esculenta.</title>
        <authorList>
            <person name="Bredeson J.V."/>
            <person name="Prochnik S.E."/>
            <person name="Lyons J.B."/>
            <person name="Schmutz J."/>
            <person name="Grimwood J."/>
            <person name="Vrebalov J."/>
            <person name="Bart R.S."/>
            <person name="Amuge T."/>
            <person name="Ferguson M.E."/>
            <person name="Green R."/>
            <person name="Putnam N."/>
            <person name="Stites J."/>
            <person name="Rounsley S."/>
            <person name="Rokhsar D.S."/>
        </authorList>
    </citation>
    <scope>NUCLEOTIDE SEQUENCE [LARGE SCALE GENOMIC DNA]</scope>
    <source>
        <strain evidence="3">cv. AM560-2</strain>
        <tissue evidence="2">Leaf</tissue>
    </source>
</reference>
<feature type="domain" description="APO" evidence="1">
    <location>
        <begin position="225"/>
        <end position="310"/>
    </location>
</feature>
<dbReference type="Gramene" id="Manes.12G122900.10.v8.1">
    <property type="protein sequence ID" value="Manes.12G122900.10.v8.1.CDS"/>
    <property type="gene ID" value="Manes.12G122900.v8.1"/>
</dbReference>
<proteinExistence type="predicted"/>
<sequence length="325" mass="36835">MALRKIMWQNLAADCSRCITQFRCYSSQIVWKELRPMMLKRIEERPKDYPIRDMVPVARDVLKARMLLIQGVSTLIQAIPVVACKFCPEVYIGEKGHLIQTCWGYNRRGAKNRVHEWITGGLNDILIPVETFRLSNMSQKVIKHNQRFNFDRIPAVVELCRQAGVDLTTENLYPSTSTSQSGLGGIDGAVSLSSGELNFVANRTLRAWETLRSGVQKLLVYPAKVCKYCSEIHVGPSGHKDRFCGIFRHENLHPSHLWRKARVDDLVPPKIVWRQRPQDPPVLLNKGREFYGHAPAVVDLCTKAGVITPPKYSCMMKVQGLSAPV</sequence>
<evidence type="ECO:0000313" key="2">
    <source>
        <dbReference type="EMBL" id="OAY35700.1"/>
    </source>
</evidence>
<dbReference type="Proteomes" id="UP000091857">
    <property type="component" value="Chromosome 12"/>
</dbReference>
<dbReference type="Gramene" id="Manes.12G122900.15.v8.1">
    <property type="protein sequence ID" value="Manes.12G122900.15.v8.1.CDS"/>
    <property type="gene ID" value="Manes.12G122900.v8.1"/>
</dbReference>
<dbReference type="Gramene" id="Manes.12G122900.17.v8.1">
    <property type="protein sequence ID" value="Manes.12G122900.17.v8.1.CDS"/>
    <property type="gene ID" value="Manes.12G122900.v8.1"/>
</dbReference>
<dbReference type="Pfam" id="PF05634">
    <property type="entry name" value="APO_RNA-bind"/>
    <property type="match status" value="2"/>
</dbReference>
<feature type="domain" description="APO" evidence="1">
    <location>
        <begin position="83"/>
        <end position="169"/>
    </location>
</feature>
<dbReference type="AlphaFoldDB" id="A0A251JPE5"/>
<protein>
    <recommendedName>
        <fullName evidence="1">APO domain-containing protein</fullName>
    </recommendedName>
</protein>
<evidence type="ECO:0000259" key="1">
    <source>
        <dbReference type="PROSITE" id="PS51499"/>
    </source>
</evidence>
<dbReference type="GO" id="GO:0003723">
    <property type="term" value="F:RNA binding"/>
    <property type="evidence" value="ECO:0000318"/>
    <property type="project" value="GO_Central"/>
</dbReference>
<dbReference type="OrthoDB" id="1898723at2759"/>